<gene>
    <name evidence="1" type="ORF">SAMN02927937_00169</name>
</gene>
<dbReference type="OrthoDB" id="965869at2"/>
<keyword evidence="2" id="KW-1185">Reference proteome</keyword>
<protein>
    <recommendedName>
        <fullName evidence="3">Tetratricopeptide repeat protein</fullName>
    </recommendedName>
</protein>
<evidence type="ECO:0000313" key="1">
    <source>
        <dbReference type="EMBL" id="SEH55257.1"/>
    </source>
</evidence>
<dbReference type="Gene3D" id="1.25.40.10">
    <property type="entry name" value="Tetratricopeptide repeat domain"/>
    <property type="match status" value="1"/>
</dbReference>
<dbReference type="SUPFAM" id="SSF48452">
    <property type="entry name" value="TPR-like"/>
    <property type="match status" value="1"/>
</dbReference>
<reference evidence="1 2" key="1">
    <citation type="submission" date="2016-10" db="EMBL/GenBank/DDBJ databases">
        <authorList>
            <person name="de Groot N.N."/>
        </authorList>
    </citation>
    <scope>NUCLEOTIDE SEQUENCE [LARGE SCALE GENOMIC DNA]</scope>
    <source>
        <strain evidence="1 2">CGMCC 1.10825</strain>
    </source>
</reference>
<dbReference type="STRING" id="1159016.SAMN02927937_00169"/>
<sequence length="306" mass="35646">MKKYLLFLLIVISTQTISSQSKFSNGFRNGYKEGYCHNQGIGCLSPNPPIAPIPNVNESINSYQDGYNRGFERGLSAQKTNSNSTQTRERYKTAEPGFVDNFTYQPNYDLQLYSIKVTADALVELNKKSLESLDNGDYDKAIYYSDKYIGISNRLKLKEHPAPFSIKAIAYINKSEYLNSYNNLKKSQLLGFDDNMTINMITNITEDYLKKQMEKNYYSNVKYFCEHVWYPNNYTNYFLGLSNYYLRNFKEAKKALKKVNDFEPAETYLKAIKNKEDIPNPFLKKTLPKKNTKGLWQELIYNYDNK</sequence>
<dbReference type="RefSeq" id="WP_091095358.1">
    <property type="nucleotide sequence ID" value="NZ_FNXE01000001.1"/>
</dbReference>
<evidence type="ECO:0000313" key="2">
    <source>
        <dbReference type="Proteomes" id="UP000199634"/>
    </source>
</evidence>
<evidence type="ECO:0008006" key="3">
    <source>
        <dbReference type="Google" id="ProtNLM"/>
    </source>
</evidence>
<organism evidence="1 2">
    <name type="scientific">Paenimyroides marinum</name>
    <dbReference type="NCBI Taxonomy" id="1159016"/>
    <lineage>
        <taxon>Bacteria</taxon>
        <taxon>Pseudomonadati</taxon>
        <taxon>Bacteroidota</taxon>
        <taxon>Flavobacteriia</taxon>
        <taxon>Flavobacteriales</taxon>
        <taxon>Flavobacteriaceae</taxon>
        <taxon>Paenimyroides</taxon>
    </lineage>
</organism>
<dbReference type="Proteomes" id="UP000199634">
    <property type="component" value="Unassembled WGS sequence"/>
</dbReference>
<dbReference type="AlphaFoldDB" id="A0A1H6J8I5"/>
<name>A0A1H6J8I5_9FLAO</name>
<dbReference type="EMBL" id="FNXE01000001">
    <property type="protein sequence ID" value="SEH55257.1"/>
    <property type="molecule type" value="Genomic_DNA"/>
</dbReference>
<proteinExistence type="predicted"/>
<dbReference type="InterPro" id="IPR011990">
    <property type="entry name" value="TPR-like_helical_dom_sf"/>
</dbReference>
<accession>A0A1H6J8I5</accession>